<proteinExistence type="predicted"/>
<gene>
    <name evidence="1" type="ORF">FWK35_00034861</name>
</gene>
<dbReference type="EMBL" id="VUJU01008305">
    <property type="protein sequence ID" value="KAF0732560.1"/>
    <property type="molecule type" value="Genomic_DNA"/>
</dbReference>
<sequence>MGTGIASHYYNLDVIVPTARILGREEYHIGKGSTINLICVIENVSFSLLNYI</sequence>
<accession>A0A6G0WYA1</accession>
<keyword evidence="2" id="KW-1185">Reference proteome</keyword>
<reference evidence="1 2" key="1">
    <citation type="submission" date="2019-08" db="EMBL/GenBank/DDBJ databases">
        <title>Whole genome of Aphis craccivora.</title>
        <authorList>
            <person name="Voronova N.V."/>
            <person name="Shulinski R.S."/>
            <person name="Bandarenka Y.V."/>
            <person name="Zhorov D.G."/>
            <person name="Warner D."/>
        </authorList>
    </citation>
    <scope>NUCLEOTIDE SEQUENCE [LARGE SCALE GENOMIC DNA]</scope>
    <source>
        <strain evidence="1">180601</strain>
        <tissue evidence="1">Whole Body</tissue>
    </source>
</reference>
<dbReference type="AlphaFoldDB" id="A0A6G0WYA1"/>
<protein>
    <submittedName>
        <fullName evidence="1">Hemicentin-1-like</fullName>
    </submittedName>
</protein>
<evidence type="ECO:0000313" key="1">
    <source>
        <dbReference type="EMBL" id="KAF0732560.1"/>
    </source>
</evidence>
<comment type="caution">
    <text evidence="1">The sequence shown here is derived from an EMBL/GenBank/DDBJ whole genome shotgun (WGS) entry which is preliminary data.</text>
</comment>
<evidence type="ECO:0000313" key="2">
    <source>
        <dbReference type="Proteomes" id="UP000478052"/>
    </source>
</evidence>
<organism evidence="1 2">
    <name type="scientific">Aphis craccivora</name>
    <name type="common">Cowpea aphid</name>
    <dbReference type="NCBI Taxonomy" id="307492"/>
    <lineage>
        <taxon>Eukaryota</taxon>
        <taxon>Metazoa</taxon>
        <taxon>Ecdysozoa</taxon>
        <taxon>Arthropoda</taxon>
        <taxon>Hexapoda</taxon>
        <taxon>Insecta</taxon>
        <taxon>Pterygota</taxon>
        <taxon>Neoptera</taxon>
        <taxon>Paraneoptera</taxon>
        <taxon>Hemiptera</taxon>
        <taxon>Sternorrhyncha</taxon>
        <taxon>Aphidomorpha</taxon>
        <taxon>Aphidoidea</taxon>
        <taxon>Aphididae</taxon>
        <taxon>Aphidini</taxon>
        <taxon>Aphis</taxon>
        <taxon>Aphis</taxon>
    </lineage>
</organism>
<name>A0A6G0WYA1_APHCR</name>
<dbReference type="OrthoDB" id="6600654at2759"/>
<dbReference type="Proteomes" id="UP000478052">
    <property type="component" value="Unassembled WGS sequence"/>
</dbReference>